<dbReference type="Pfam" id="PF05768">
    <property type="entry name" value="Glrx-like"/>
    <property type="match status" value="1"/>
</dbReference>
<sequence length="88" mass="10065">MHLILYSKPGCHLCEGLQEKLEQVRNPPLELEIRDITTNDDWFAAYQYEVPVLAGVQGEQEKIIPRPSPRASVPQLERMLQKYSGTLS</sequence>
<name>A0A8J7DX13_9CYAN</name>
<dbReference type="Proteomes" id="UP000654482">
    <property type="component" value="Unassembled WGS sequence"/>
</dbReference>
<dbReference type="InterPro" id="IPR008554">
    <property type="entry name" value="Glutaredoxin-like"/>
</dbReference>
<gene>
    <name evidence="1" type="ORF">IQ249_13125</name>
</gene>
<evidence type="ECO:0000313" key="1">
    <source>
        <dbReference type="EMBL" id="MBE9116842.1"/>
    </source>
</evidence>
<dbReference type="InterPro" id="IPR052565">
    <property type="entry name" value="Glutaredoxin-like_YDR286C"/>
</dbReference>
<dbReference type="AlphaFoldDB" id="A0A8J7DX13"/>
<organism evidence="1 2">
    <name type="scientific">Lusitaniella coriacea LEGE 07157</name>
    <dbReference type="NCBI Taxonomy" id="945747"/>
    <lineage>
        <taxon>Bacteria</taxon>
        <taxon>Bacillati</taxon>
        <taxon>Cyanobacteriota</taxon>
        <taxon>Cyanophyceae</taxon>
        <taxon>Spirulinales</taxon>
        <taxon>Lusitaniellaceae</taxon>
        <taxon>Lusitaniella</taxon>
    </lineage>
</organism>
<dbReference type="Gene3D" id="3.40.30.10">
    <property type="entry name" value="Glutaredoxin"/>
    <property type="match status" value="1"/>
</dbReference>
<protein>
    <submittedName>
        <fullName evidence="1">Glutaredoxin family protein</fullName>
    </submittedName>
</protein>
<dbReference type="PANTHER" id="PTHR33558:SF1">
    <property type="entry name" value="GLUTAREDOXIN-LIKE PROTEIN C5ORF63 HOMOLOG"/>
    <property type="match status" value="1"/>
</dbReference>
<dbReference type="InterPro" id="IPR036249">
    <property type="entry name" value="Thioredoxin-like_sf"/>
</dbReference>
<keyword evidence="2" id="KW-1185">Reference proteome</keyword>
<dbReference type="EMBL" id="JADEWZ010000018">
    <property type="protein sequence ID" value="MBE9116842.1"/>
    <property type="molecule type" value="Genomic_DNA"/>
</dbReference>
<reference evidence="1" key="1">
    <citation type="submission" date="2020-10" db="EMBL/GenBank/DDBJ databases">
        <authorList>
            <person name="Castelo-Branco R."/>
            <person name="Eusebio N."/>
            <person name="Adriana R."/>
            <person name="Vieira A."/>
            <person name="Brugerolle De Fraissinette N."/>
            <person name="Rezende De Castro R."/>
            <person name="Schneider M.P."/>
            <person name="Vasconcelos V."/>
            <person name="Leao P.N."/>
        </authorList>
    </citation>
    <scope>NUCLEOTIDE SEQUENCE</scope>
    <source>
        <strain evidence="1">LEGE 07157</strain>
    </source>
</reference>
<proteinExistence type="predicted"/>
<comment type="caution">
    <text evidence="1">The sequence shown here is derived from an EMBL/GenBank/DDBJ whole genome shotgun (WGS) entry which is preliminary data.</text>
</comment>
<accession>A0A8J7DX13</accession>
<dbReference type="RefSeq" id="WP_194029936.1">
    <property type="nucleotide sequence ID" value="NZ_JADEWZ010000018.1"/>
</dbReference>
<dbReference type="SUPFAM" id="SSF52833">
    <property type="entry name" value="Thioredoxin-like"/>
    <property type="match status" value="1"/>
</dbReference>
<evidence type="ECO:0000313" key="2">
    <source>
        <dbReference type="Proteomes" id="UP000654482"/>
    </source>
</evidence>
<dbReference type="PANTHER" id="PTHR33558">
    <property type="entry name" value="GLUTAREDOXIN-LIKE PROTEIN C5ORF63 HOMOLOG"/>
    <property type="match status" value="1"/>
</dbReference>